<dbReference type="Gene3D" id="1.10.150.240">
    <property type="entry name" value="Putative phosphatase, domain 2"/>
    <property type="match status" value="1"/>
</dbReference>
<evidence type="ECO:0000313" key="2">
    <source>
        <dbReference type="Proteomes" id="UP001057580"/>
    </source>
</evidence>
<dbReference type="InterPro" id="IPR023214">
    <property type="entry name" value="HAD_sf"/>
</dbReference>
<dbReference type="InterPro" id="IPR036412">
    <property type="entry name" value="HAD-like_sf"/>
</dbReference>
<dbReference type="GeneID" id="74942555"/>
<organism evidence="1 2">
    <name type="scientific">Salinirubellus salinus</name>
    <dbReference type="NCBI Taxonomy" id="1364945"/>
    <lineage>
        <taxon>Archaea</taxon>
        <taxon>Methanobacteriati</taxon>
        <taxon>Methanobacteriota</taxon>
        <taxon>Stenosarchaea group</taxon>
        <taxon>Halobacteria</taxon>
        <taxon>Halobacteriales</taxon>
        <taxon>Natronomonadaceae</taxon>
        <taxon>Salinirubellus</taxon>
    </lineage>
</organism>
<keyword evidence="1" id="KW-0378">Hydrolase</keyword>
<dbReference type="EMBL" id="CP104003">
    <property type="protein sequence ID" value="UWM56415.1"/>
    <property type="molecule type" value="Genomic_DNA"/>
</dbReference>
<dbReference type="InterPro" id="IPR041492">
    <property type="entry name" value="HAD_2"/>
</dbReference>
<evidence type="ECO:0000313" key="1">
    <source>
        <dbReference type="EMBL" id="UWM56415.1"/>
    </source>
</evidence>
<sequence>MEYEAVVFDLDGTLVDLAVDWAVVQRDVASLLADRGVTTDGHDLWGLWELGKETGHRVAVNECIAGHETEGARESARLPCADTVPEGPVGVCTLNAERAAREALTTHDLTGQVVGDAVVGRDSVATEKPDPEPLLATCRALGVDPATAVFVGDGERDAVTAERAGVPFRYVSEWPPSASD</sequence>
<dbReference type="PANTHER" id="PTHR43434">
    <property type="entry name" value="PHOSPHOGLYCOLATE PHOSPHATASE"/>
    <property type="match status" value="1"/>
</dbReference>
<gene>
    <name evidence="1" type="ORF">N0B31_08995</name>
</gene>
<dbReference type="InterPro" id="IPR050155">
    <property type="entry name" value="HAD-like_hydrolase_sf"/>
</dbReference>
<dbReference type="GO" id="GO:0008967">
    <property type="term" value="F:phosphoglycolate phosphatase activity"/>
    <property type="evidence" value="ECO:0007669"/>
    <property type="project" value="TreeGrafter"/>
</dbReference>
<protein>
    <submittedName>
        <fullName evidence="1">HAD family hydrolase</fullName>
    </submittedName>
</protein>
<dbReference type="Pfam" id="PF13419">
    <property type="entry name" value="HAD_2"/>
    <property type="match status" value="1"/>
</dbReference>
<dbReference type="KEGG" id="ssai:N0B31_08995"/>
<dbReference type="SUPFAM" id="SSF56784">
    <property type="entry name" value="HAD-like"/>
    <property type="match status" value="1"/>
</dbReference>
<dbReference type="Gene3D" id="3.40.50.1000">
    <property type="entry name" value="HAD superfamily/HAD-like"/>
    <property type="match status" value="1"/>
</dbReference>
<dbReference type="PANTHER" id="PTHR43434:SF1">
    <property type="entry name" value="PHOSPHOGLYCOLATE PHOSPHATASE"/>
    <property type="match status" value="1"/>
</dbReference>
<dbReference type="GO" id="GO:0006281">
    <property type="term" value="P:DNA repair"/>
    <property type="evidence" value="ECO:0007669"/>
    <property type="project" value="TreeGrafter"/>
</dbReference>
<reference evidence="1" key="1">
    <citation type="submission" date="2022-09" db="EMBL/GenBank/DDBJ databases">
        <title>Diverse halophilic archaea isolated from saline environments.</title>
        <authorList>
            <person name="Cui H.-L."/>
        </authorList>
    </citation>
    <scope>NUCLEOTIDE SEQUENCE</scope>
    <source>
        <strain evidence="1">ZS-35-S2</strain>
    </source>
</reference>
<dbReference type="AlphaFoldDB" id="A0A9E7U6F1"/>
<proteinExistence type="predicted"/>
<keyword evidence="2" id="KW-1185">Reference proteome</keyword>
<dbReference type="InterPro" id="IPR023198">
    <property type="entry name" value="PGP-like_dom2"/>
</dbReference>
<name>A0A9E7U6F1_9EURY</name>
<dbReference type="Proteomes" id="UP001057580">
    <property type="component" value="Chromosome"/>
</dbReference>
<accession>A0A9E7U6F1</accession>
<dbReference type="RefSeq" id="WP_260643529.1">
    <property type="nucleotide sequence ID" value="NZ_CP104003.1"/>
</dbReference>